<reference evidence="1 2" key="1">
    <citation type="submission" date="2019-01" db="EMBL/GenBank/DDBJ databases">
        <title>Draft Genome Sequencing of Zygosaccharomyces mellis Ca-7.</title>
        <authorList>
            <person name="Shiwa Y."/>
            <person name="Kanesaki Y."/>
            <person name="Ishige T."/>
            <person name="Mura K."/>
            <person name="Hori T."/>
            <person name="Tamura T."/>
        </authorList>
    </citation>
    <scope>NUCLEOTIDE SEQUENCE [LARGE SCALE GENOMIC DNA]</scope>
    <source>
        <strain evidence="1 2">Ca-7</strain>
    </source>
</reference>
<organism evidence="1 2">
    <name type="scientific">Zygosaccharomyces mellis</name>
    <dbReference type="NCBI Taxonomy" id="42258"/>
    <lineage>
        <taxon>Eukaryota</taxon>
        <taxon>Fungi</taxon>
        <taxon>Dikarya</taxon>
        <taxon>Ascomycota</taxon>
        <taxon>Saccharomycotina</taxon>
        <taxon>Saccharomycetes</taxon>
        <taxon>Saccharomycetales</taxon>
        <taxon>Saccharomycetaceae</taxon>
        <taxon>Zygosaccharomyces</taxon>
    </lineage>
</organism>
<dbReference type="OrthoDB" id="10445500at2759"/>
<accession>A0A4C2EHC0</accession>
<gene>
    <name evidence="1" type="ORF">ZYGM_000788</name>
</gene>
<keyword evidence="2" id="KW-1185">Reference proteome</keyword>
<proteinExistence type="predicted"/>
<name>A0A4C2EHC0_9SACH</name>
<evidence type="ECO:0000313" key="2">
    <source>
        <dbReference type="Proteomes" id="UP000301737"/>
    </source>
</evidence>
<comment type="caution">
    <text evidence="1">The sequence shown here is derived from an EMBL/GenBank/DDBJ whole genome shotgun (WGS) entry which is preliminary data.</text>
</comment>
<dbReference type="EMBL" id="BIMX01000031">
    <property type="protein sequence ID" value="GCF01349.1"/>
    <property type="molecule type" value="Genomic_DNA"/>
</dbReference>
<dbReference type="Proteomes" id="UP000301737">
    <property type="component" value="Unassembled WGS sequence"/>
</dbReference>
<protein>
    <submittedName>
        <fullName evidence="1">Uncharacterized protein</fullName>
    </submittedName>
</protein>
<dbReference type="AlphaFoldDB" id="A0A4C2EHC0"/>
<evidence type="ECO:0000313" key="1">
    <source>
        <dbReference type="EMBL" id="GCF01349.1"/>
    </source>
</evidence>
<sequence>MNRYQALLPQTNSYRANTSNFPDLIQAVFLFALDLGLTAIGRLLGTRDSNNNSSILDGFKATELQPILAVSRVRSLSFDMNQKSFENHEYHPWLVAVVGLLAVGMLSYDLSKSSKSEGKSGPVKKEEQLLQETAAGKVAGEVTVELELAEDDSSDECVFKEKPPIILEMPKTFRTQRKEIGLPYQDLTVSRSTPISLILWESK</sequence>